<feature type="binding site" evidence="7">
    <location>
        <position position="150"/>
    </location>
    <ligand>
        <name>a 1,2-diacyl-sn-glycero-3-phospho-(1'-sn-glycerol)</name>
        <dbReference type="ChEBI" id="CHEBI:64716"/>
    </ligand>
</feature>
<evidence type="ECO:0000256" key="3">
    <source>
        <dbReference type="ARBA" id="ARBA00022679"/>
    </source>
</evidence>
<comment type="catalytic activity">
    <reaction evidence="7">
        <text>L-cysteinyl-[prolipoprotein] + a 1,2-diacyl-sn-glycero-3-phospho-(1'-sn-glycerol) = an S-1,2-diacyl-sn-glyceryl-L-cysteinyl-[prolipoprotein] + sn-glycerol 1-phosphate + H(+)</text>
        <dbReference type="Rhea" id="RHEA:56712"/>
        <dbReference type="Rhea" id="RHEA-COMP:14679"/>
        <dbReference type="Rhea" id="RHEA-COMP:14680"/>
        <dbReference type="ChEBI" id="CHEBI:15378"/>
        <dbReference type="ChEBI" id="CHEBI:29950"/>
        <dbReference type="ChEBI" id="CHEBI:57685"/>
        <dbReference type="ChEBI" id="CHEBI:64716"/>
        <dbReference type="ChEBI" id="CHEBI:140658"/>
        <dbReference type="EC" id="2.5.1.145"/>
    </reaction>
</comment>
<dbReference type="RefSeq" id="WP_066341096.1">
    <property type="nucleotide sequence ID" value="NZ_CP016503.1"/>
</dbReference>
<accession>A0A1B1U6T0</accession>
<comment type="similarity">
    <text evidence="1 7">Belongs to the Lgt family.</text>
</comment>
<keyword evidence="9" id="KW-1185">Reference proteome</keyword>
<protein>
    <recommendedName>
        <fullName evidence="7">Phosphatidylglycerol--prolipoprotein diacylglyceryl transferase</fullName>
        <ecNumber evidence="7">2.5.1.145</ecNumber>
    </recommendedName>
</protein>
<evidence type="ECO:0000313" key="8">
    <source>
        <dbReference type="EMBL" id="ANV98402.1"/>
    </source>
</evidence>
<feature type="transmembrane region" description="Helical" evidence="7">
    <location>
        <begin position="57"/>
        <end position="78"/>
    </location>
</feature>
<feature type="transmembrane region" description="Helical" evidence="7">
    <location>
        <begin position="98"/>
        <end position="119"/>
    </location>
</feature>
<keyword evidence="5 7" id="KW-1133">Transmembrane helix</keyword>
<keyword evidence="4 7" id="KW-0812">Transmembrane</keyword>
<comment type="pathway">
    <text evidence="7">Protein modification; lipoprotein biosynthesis (diacylglyceryl transfer).</text>
</comment>
<evidence type="ECO:0000256" key="6">
    <source>
        <dbReference type="ARBA" id="ARBA00023136"/>
    </source>
</evidence>
<gene>
    <name evidence="7" type="primary">lgt</name>
    <name evidence="8" type="ORF">BBW65_06160</name>
</gene>
<comment type="function">
    <text evidence="7">Catalyzes the transfer of the diacylglyceryl group from phosphatidylglycerol to the sulfhydryl group of the N-terminal cysteine of a prolipoprotein, the first step in the formation of mature lipoproteins.</text>
</comment>
<comment type="subcellular location">
    <subcellularLocation>
        <location evidence="7">Cell membrane</location>
        <topology evidence="7">Multi-pass membrane protein</topology>
    </subcellularLocation>
</comment>
<dbReference type="KEGG" id="het:BBW65_06160"/>
<feature type="transmembrane region" description="Helical" evidence="7">
    <location>
        <begin position="242"/>
        <end position="267"/>
    </location>
</feature>
<evidence type="ECO:0000313" key="9">
    <source>
        <dbReference type="Proteomes" id="UP000092884"/>
    </source>
</evidence>
<dbReference type="GO" id="GO:0042158">
    <property type="term" value="P:lipoprotein biosynthetic process"/>
    <property type="evidence" value="ECO:0007669"/>
    <property type="project" value="UniProtKB-UniRule"/>
</dbReference>
<dbReference type="UniPathway" id="UPA00664"/>
<name>A0A1B1U6T0_9HELI</name>
<evidence type="ECO:0000256" key="1">
    <source>
        <dbReference type="ARBA" id="ARBA00007150"/>
    </source>
</evidence>
<dbReference type="GO" id="GO:0008961">
    <property type="term" value="F:phosphatidylglycerol-prolipoprotein diacylglyceryl transferase activity"/>
    <property type="evidence" value="ECO:0007669"/>
    <property type="project" value="UniProtKB-UniRule"/>
</dbReference>
<sequence length="278" mass="32345">MNWYEHFNPVAFELFGLKVHWYGITYIIALISALFFSLLFIREKRFHNITRKSFEDFFIVAEIGILLGARLGYVLIYSPERWEYFTHPWLIFSPFDSMGNFVGISGMSYHGGVVGFLVASIVYTYYKNLPLLRYLDLMALGVPLAYIFGRIGNFLNHELYGRIIPDSDTFWKPYGILIDGALRYPSQLIEAFLEGFVVFWIVFFARKRFLFDGALISIYAMSYACMRFIAEFYREADVQMGYYGFLTMGQILSLAMLICALALFFYAKHLQTSQKGKQ</sequence>
<dbReference type="InterPro" id="IPR001640">
    <property type="entry name" value="Lgt"/>
</dbReference>
<feature type="transmembrane region" description="Helical" evidence="7">
    <location>
        <begin position="210"/>
        <end position="230"/>
    </location>
</feature>
<feature type="transmembrane region" description="Helical" evidence="7">
    <location>
        <begin position="184"/>
        <end position="203"/>
    </location>
</feature>
<evidence type="ECO:0000256" key="4">
    <source>
        <dbReference type="ARBA" id="ARBA00022692"/>
    </source>
</evidence>
<dbReference type="Pfam" id="PF01790">
    <property type="entry name" value="LGT"/>
    <property type="match status" value="1"/>
</dbReference>
<dbReference type="AlphaFoldDB" id="A0A1B1U6T0"/>
<dbReference type="HAMAP" id="MF_01147">
    <property type="entry name" value="Lgt"/>
    <property type="match status" value="1"/>
</dbReference>
<keyword evidence="6 7" id="KW-0472">Membrane</keyword>
<evidence type="ECO:0000256" key="5">
    <source>
        <dbReference type="ARBA" id="ARBA00022989"/>
    </source>
</evidence>
<dbReference type="GO" id="GO:0005886">
    <property type="term" value="C:plasma membrane"/>
    <property type="evidence" value="ECO:0007669"/>
    <property type="project" value="UniProtKB-SubCell"/>
</dbReference>
<proteinExistence type="inferred from homology"/>
<dbReference type="OrthoDB" id="871140at2"/>
<keyword evidence="8" id="KW-0449">Lipoprotein</keyword>
<reference evidence="9" key="1">
    <citation type="submission" date="2016-07" db="EMBL/GenBank/DDBJ databases">
        <authorList>
            <person name="Florea S."/>
            <person name="Webb J.S."/>
            <person name="Jaromczyk J."/>
            <person name="Schardl C.L."/>
        </authorList>
    </citation>
    <scope>NUCLEOTIDE SEQUENCE [LARGE SCALE GENOMIC DNA]</scope>
    <source>
        <strain evidence="9">MIT 01-6242</strain>
    </source>
</reference>
<dbReference type="STRING" id="222136.BBW65_06160"/>
<dbReference type="NCBIfam" id="TIGR00544">
    <property type="entry name" value="lgt"/>
    <property type="match status" value="1"/>
</dbReference>
<keyword evidence="3 7" id="KW-0808">Transferase</keyword>
<feature type="transmembrane region" description="Helical" evidence="7">
    <location>
        <begin position="20"/>
        <end position="41"/>
    </location>
</feature>
<dbReference type="Proteomes" id="UP000092884">
    <property type="component" value="Chromosome"/>
</dbReference>
<dbReference type="EC" id="2.5.1.145" evidence="7"/>
<keyword evidence="2 7" id="KW-1003">Cell membrane</keyword>
<dbReference type="PROSITE" id="PS01311">
    <property type="entry name" value="LGT"/>
    <property type="match status" value="1"/>
</dbReference>
<dbReference type="PANTHER" id="PTHR30589:SF0">
    <property type="entry name" value="PHOSPHATIDYLGLYCEROL--PROLIPOPROTEIN DIACYLGLYCERYL TRANSFERASE"/>
    <property type="match status" value="1"/>
</dbReference>
<organism evidence="8 9">
    <name type="scientific">Helicobacter enhydrae</name>
    <dbReference type="NCBI Taxonomy" id="222136"/>
    <lineage>
        <taxon>Bacteria</taxon>
        <taxon>Pseudomonadati</taxon>
        <taxon>Campylobacterota</taxon>
        <taxon>Epsilonproteobacteria</taxon>
        <taxon>Campylobacterales</taxon>
        <taxon>Helicobacteraceae</taxon>
        <taxon>Helicobacter</taxon>
    </lineage>
</organism>
<dbReference type="EMBL" id="CP016503">
    <property type="protein sequence ID" value="ANV98402.1"/>
    <property type="molecule type" value="Genomic_DNA"/>
</dbReference>
<evidence type="ECO:0000256" key="7">
    <source>
        <dbReference type="HAMAP-Rule" id="MF_01147"/>
    </source>
</evidence>
<evidence type="ECO:0000256" key="2">
    <source>
        <dbReference type="ARBA" id="ARBA00022475"/>
    </source>
</evidence>
<feature type="transmembrane region" description="Helical" evidence="7">
    <location>
        <begin position="131"/>
        <end position="149"/>
    </location>
</feature>
<dbReference type="PANTHER" id="PTHR30589">
    <property type="entry name" value="PROLIPOPROTEIN DIACYLGLYCERYL TRANSFERASE"/>
    <property type="match status" value="1"/>
</dbReference>